<dbReference type="HOGENOM" id="CLU_074624_0_0_1"/>
<evidence type="ECO:0000313" key="2">
    <source>
        <dbReference type="Proteomes" id="UP000054477"/>
    </source>
</evidence>
<protein>
    <submittedName>
        <fullName evidence="1">Uncharacterized protein</fullName>
    </submittedName>
</protein>
<feature type="non-terminal residue" evidence="1">
    <location>
        <position position="244"/>
    </location>
</feature>
<accession>A0A0C9WSP2</accession>
<proteinExistence type="predicted"/>
<dbReference type="EMBL" id="KN839058">
    <property type="protein sequence ID" value="KIJ91088.1"/>
    <property type="molecule type" value="Genomic_DNA"/>
</dbReference>
<name>A0A0C9WSP2_9AGAR</name>
<gene>
    <name evidence="1" type="ORF">K443DRAFT_115601</name>
</gene>
<keyword evidence="2" id="KW-1185">Reference proteome</keyword>
<dbReference type="AlphaFoldDB" id="A0A0C9WSP2"/>
<reference evidence="1 2" key="1">
    <citation type="submission" date="2014-04" db="EMBL/GenBank/DDBJ databases">
        <authorList>
            <consortium name="DOE Joint Genome Institute"/>
            <person name="Kuo A."/>
            <person name="Kohler A."/>
            <person name="Nagy L.G."/>
            <person name="Floudas D."/>
            <person name="Copeland A."/>
            <person name="Barry K.W."/>
            <person name="Cichocki N."/>
            <person name="Veneault-Fourrey C."/>
            <person name="LaButti K."/>
            <person name="Lindquist E.A."/>
            <person name="Lipzen A."/>
            <person name="Lundell T."/>
            <person name="Morin E."/>
            <person name="Murat C."/>
            <person name="Sun H."/>
            <person name="Tunlid A."/>
            <person name="Henrissat B."/>
            <person name="Grigoriev I.V."/>
            <person name="Hibbett D.S."/>
            <person name="Martin F."/>
            <person name="Nordberg H.P."/>
            <person name="Cantor M.N."/>
            <person name="Hua S.X."/>
        </authorList>
    </citation>
    <scope>NUCLEOTIDE SEQUENCE [LARGE SCALE GENOMIC DNA]</scope>
    <source>
        <strain evidence="1 2">LaAM-08-1</strain>
    </source>
</reference>
<evidence type="ECO:0000313" key="1">
    <source>
        <dbReference type="EMBL" id="KIJ91088.1"/>
    </source>
</evidence>
<dbReference type="OrthoDB" id="10344860at2759"/>
<organism evidence="1 2">
    <name type="scientific">Laccaria amethystina LaAM-08-1</name>
    <dbReference type="NCBI Taxonomy" id="1095629"/>
    <lineage>
        <taxon>Eukaryota</taxon>
        <taxon>Fungi</taxon>
        <taxon>Dikarya</taxon>
        <taxon>Basidiomycota</taxon>
        <taxon>Agaricomycotina</taxon>
        <taxon>Agaricomycetes</taxon>
        <taxon>Agaricomycetidae</taxon>
        <taxon>Agaricales</taxon>
        <taxon>Agaricineae</taxon>
        <taxon>Hydnangiaceae</taxon>
        <taxon>Laccaria</taxon>
    </lineage>
</organism>
<reference evidence="2" key="2">
    <citation type="submission" date="2015-01" db="EMBL/GenBank/DDBJ databases">
        <title>Evolutionary Origins and Diversification of the Mycorrhizal Mutualists.</title>
        <authorList>
            <consortium name="DOE Joint Genome Institute"/>
            <consortium name="Mycorrhizal Genomics Consortium"/>
            <person name="Kohler A."/>
            <person name="Kuo A."/>
            <person name="Nagy L.G."/>
            <person name="Floudas D."/>
            <person name="Copeland A."/>
            <person name="Barry K.W."/>
            <person name="Cichocki N."/>
            <person name="Veneault-Fourrey C."/>
            <person name="LaButti K."/>
            <person name="Lindquist E.A."/>
            <person name="Lipzen A."/>
            <person name="Lundell T."/>
            <person name="Morin E."/>
            <person name="Murat C."/>
            <person name="Riley R."/>
            <person name="Ohm R."/>
            <person name="Sun H."/>
            <person name="Tunlid A."/>
            <person name="Henrissat B."/>
            <person name="Grigoriev I.V."/>
            <person name="Hibbett D.S."/>
            <person name="Martin F."/>
        </authorList>
    </citation>
    <scope>NUCLEOTIDE SEQUENCE [LARGE SCALE GENOMIC DNA]</scope>
    <source>
        <strain evidence="2">LaAM-08-1</strain>
    </source>
</reference>
<dbReference type="Proteomes" id="UP000054477">
    <property type="component" value="Unassembled WGS sequence"/>
</dbReference>
<sequence length="244" mass="28535">MRSLKPKVTVIVTPDISFKVPSRKLKDPEPEISIFHDLGVYLSRRNKRAVQVKLLKLLLPSFFAAYNQGQTQAFFERAYQLWFLRFPDPEHQITVNEDYGKDADYTEFIRKQREKWLRGQIRWMAFRFPSMVDGPVPADPTWMVLMNVAIQEIMSTLEVPHDRTDCEEALKEIERVVEDSLARARTAGNPEVEIFRAPPKCLYMTKHPNLDFLMKGKRKTKTYVVLHDESDDETLAIPHARSFH</sequence>